<dbReference type="PROSITE" id="PS00061">
    <property type="entry name" value="ADH_SHORT"/>
    <property type="match status" value="1"/>
</dbReference>
<dbReference type="CDD" id="cd05355">
    <property type="entry name" value="SDR_c1"/>
    <property type="match status" value="1"/>
</dbReference>
<dbReference type="OrthoDB" id="9809287at2"/>
<dbReference type="InterPro" id="IPR020904">
    <property type="entry name" value="Sc_DH/Rdtase_CS"/>
</dbReference>
<dbReference type="Gene3D" id="3.40.50.720">
    <property type="entry name" value="NAD(P)-binding Rossmann-like Domain"/>
    <property type="match status" value="1"/>
</dbReference>
<feature type="domain" description="Ketoreductase" evidence="4">
    <location>
        <begin position="43"/>
        <end position="228"/>
    </location>
</feature>
<dbReference type="PRINTS" id="PR00080">
    <property type="entry name" value="SDRFAMILY"/>
</dbReference>
<dbReference type="PANTHER" id="PTHR48107:SF16">
    <property type="entry name" value="NADPH-DEPENDENT ALDEHYDE REDUCTASE 1, CHLOROPLASTIC"/>
    <property type="match status" value="1"/>
</dbReference>
<dbReference type="AlphaFoldDB" id="A0A1G9LT96"/>
<dbReference type="InterPro" id="IPR002347">
    <property type="entry name" value="SDR_fam"/>
</dbReference>
<keyword evidence="2" id="KW-0560">Oxidoreductase</keyword>
<gene>
    <name evidence="5" type="ORF">SAMN05216186_12616</name>
</gene>
<dbReference type="PANTHER" id="PTHR48107">
    <property type="entry name" value="NADPH-DEPENDENT ALDEHYDE REDUCTASE-LIKE PROTEIN, CHLOROPLASTIC-RELATED"/>
    <property type="match status" value="1"/>
</dbReference>
<dbReference type="STRING" id="137658.SAMN05216186_12616"/>
<dbReference type="GO" id="GO:0016614">
    <property type="term" value="F:oxidoreductase activity, acting on CH-OH group of donors"/>
    <property type="evidence" value="ECO:0007669"/>
    <property type="project" value="UniProtKB-ARBA"/>
</dbReference>
<dbReference type="Pfam" id="PF13561">
    <property type="entry name" value="adh_short_C2"/>
    <property type="match status" value="1"/>
</dbReference>
<feature type="compositionally biased region" description="Polar residues" evidence="3">
    <location>
        <begin position="1"/>
        <end position="10"/>
    </location>
</feature>
<protein>
    <submittedName>
        <fullName evidence="5">NAD(P)-dependent dehydrogenase, short-chain alcohol dehydrogenase family</fullName>
    </submittedName>
</protein>
<evidence type="ECO:0000313" key="5">
    <source>
        <dbReference type="EMBL" id="SDL64655.1"/>
    </source>
</evidence>
<dbReference type="Proteomes" id="UP000198706">
    <property type="component" value="Unassembled WGS sequence"/>
</dbReference>
<dbReference type="SUPFAM" id="SSF51735">
    <property type="entry name" value="NAD(P)-binding Rossmann-fold domains"/>
    <property type="match status" value="1"/>
</dbReference>
<reference evidence="5 6" key="1">
    <citation type="submission" date="2016-10" db="EMBL/GenBank/DDBJ databases">
        <authorList>
            <person name="de Groot N.N."/>
        </authorList>
    </citation>
    <scope>NUCLEOTIDE SEQUENCE [LARGE SCALE GENOMIC DNA]</scope>
    <source>
        <strain evidence="5 6">JCM 21544</strain>
    </source>
</reference>
<dbReference type="InterPro" id="IPR057326">
    <property type="entry name" value="KR_dom"/>
</dbReference>
<evidence type="ECO:0000256" key="1">
    <source>
        <dbReference type="ARBA" id="ARBA00006484"/>
    </source>
</evidence>
<dbReference type="EMBL" id="FNFD01000026">
    <property type="protein sequence ID" value="SDL64655.1"/>
    <property type="molecule type" value="Genomic_DNA"/>
</dbReference>
<proteinExistence type="inferred from homology"/>
<dbReference type="SMART" id="SM00822">
    <property type="entry name" value="PKS_KR"/>
    <property type="match status" value="1"/>
</dbReference>
<feature type="region of interest" description="Disordered" evidence="3">
    <location>
        <begin position="1"/>
        <end position="26"/>
    </location>
</feature>
<keyword evidence="6" id="KW-1185">Reference proteome</keyword>
<comment type="similarity">
    <text evidence="1">Belongs to the short-chain dehydrogenases/reductases (SDR) family.</text>
</comment>
<organism evidence="5 6">
    <name type="scientific">Pseudomonas indica</name>
    <dbReference type="NCBI Taxonomy" id="137658"/>
    <lineage>
        <taxon>Bacteria</taxon>
        <taxon>Pseudomonadati</taxon>
        <taxon>Pseudomonadota</taxon>
        <taxon>Gammaproteobacteria</taxon>
        <taxon>Pseudomonadales</taxon>
        <taxon>Pseudomonadaceae</taxon>
        <taxon>Pseudomonas</taxon>
    </lineage>
</organism>
<dbReference type="FunFam" id="3.40.50.720:FF:000084">
    <property type="entry name" value="Short-chain dehydrogenase reductase"/>
    <property type="match status" value="1"/>
</dbReference>
<evidence type="ECO:0000259" key="4">
    <source>
        <dbReference type="SMART" id="SM00822"/>
    </source>
</evidence>
<accession>A0A1G9LT96</accession>
<evidence type="ECO:0000256" key="3">
    <source>
        <dbReference type="SAM" id="MobiDB-lite"/>
    </source>
</evidence>
<dbReference type="PRINTS" id="PR00081">
    <property type="entry name" value="GDHRDH"/>
</dbReference>
<sequence>MSQAKQTMPPQHQERTPGKESLMHPRPDYKAEEYKAAGKLEGKVAMISGADSGIGRAVAVTYAKEGADVVVLYLDQREDAEETRREIEKLGRRCLTIAGDIGDPAFCRKAVEQAMSTFGHLDILVNNAAEQHPQQRLEDISDEQWERTFRTNIFGMFLLTKAALPHLQSGAAIINTTSITAYKGNPTLIDYSTTKGAITAFTRSLSLNLVSRGIRVNAVAPGPIWTPLIPSTFNEKTVSEFGANTPMGRPGQPEELAPAYVYLACNDSSYVSGQVMHINGGSVVNG</sequence>
<evidence type="ECO:0000313" key="6">
    <source>
        <dbReference type="Proteomes" id="UP000198706"/>
    </source>
</evidence>
<feature type="compositionally biased region" description="Basic and acidic residues" evidence="3">
    <location>
        <begin position="12"/>
        <end position="26"/>
    </location>
</feature>
<dbReference type="InterPro" id="IPR036291">
    <property type="entry name" value="NAD(P)-bd_dom_sf"/>
</dbReference>
<dbReference type="NCBIfam" id="NF005559">
    <property type="entry name" value="PRK07231.1"/>
    <property type="match status" value="1"/>
</dbReference>
<dbReference type="RefSeq" id="WP_084335281.1">
    <property type="nucleotide sequence ID" value="NZ_CBKZNZ010000054.1"/>
</dbReference>
<name>A0A1G9LT96_9PSED</name>
<dbReference type="NCBIfam" id="NF005214">
    <property type="entry name" value="PRK06701.1"/>
    <property type="match status" value="1"/>
</dbReference>
<evidence type="ECO:0000256" key="2">
    <source>
        <dbReference type="ARBA" id="ARBA00023002"/>
    </source>
</evidence>